<accession>A0A9D3VFV6</accession>
<comment type="caution">
    <text evidence="2">The sequence shown here is derived from an EMBL/GenBank/DDBJ whole genome shotgun (WGS) entry which is preliminary data.</text>
</comment>
<dbReference type="EMBL" id="JAIQCV010000007">
    <property type="protein sequence ID" value="KAH1082365.1"/>
    <property type="molecule type" value="Genomic_DNA"/>
</dbReference>
<reference evidence="2 3" key="1">
    <citation type="journal article" date="2021" name="Plant Biotechnol. J.">
        <title>Multi-omics assisted identification of the key and species-specific regulatory components of drought-tolerant mechanisms in Gossypium stocksii.</title>
        <authorList>
            <person name="Yu D."/>
            <person name="Ke L."/>
            <person name="Zhang D."/>
            <person name="Wu Y."/>
            <person name="Sun Y."/>
            <person name="Mei J."/>
            <person name="Sun J."/>
            <person name="Sun Y."/>
        </authorList>
    </citation>
    <scope>NUCLEOTIDE SEQUENCE [LARGE SCALE GENOMIC DNA]</scope>
    <source>
        <strain evidence="3">cv. E1</strain>
        <tissue evidence="2">Leaf</tissue>
    </source>
</reference>
<dbReference type="OrthoDB" id="10440356at2759"/>
<proteinExistence type="predicted"/>
<evidence type="ECO:0008006" key="4">
    <source>
        <dbReference type="Google" id="ProtNLM"/>
    </source>
</evidence>
<protein>
    <recommendedName>
        <fullName evidence="4">Prolamin-like domain-containing protein</fullName>
    </recommendedName>
</protein>
<gene>
    <name evidence="2" type="ORF">J1N35_022126</name>
</gene>
<keyword evidence="1" id="KW-0732">Signal</keyword>
<evidence type="ECO:0000313" key="3">
    <source>
        <dbReference type="Proteomes" id="UP000828251"/>
    </source>
</evidence>
<name>A0A9D3VFV6_9ROSI</name>
<feature type="chain" id="PRO_5039389447" description="Prolamin-like domain-containing protein" evidence="1">
    <location>
        <begin position="24"/>
        <end position="109"/>
    </location>
</feature>
<dbReference type="Proteomes" id="UP000828251">
    <property type="component" value="Unassembled WGS sequence"/>
</dbReference>
<organism evidence="2 3">
    <name type="scientific">Gossypium stocksii</name>
    <dbReference type="NCBI Taxonomy" id="47602"/>
    <lineage>
        <taxon>Eukaryota</taxon>
        <taxon>Viridiplantae</taxon>
        <taxon>Streptophyta</taxon>
        <taxon>Embryophyta</taxon>
        <taxon>Tracheophyta</taxon>
        <taxon>Spermatophyta</taxon>
        <taxon>Magnoliopsida</taxon>
        <taxon>eudicotyledons</taxon>
        <taxon>Gunneridae</taxon>
        <taxon>Pentapetalae</taxon>
        <taxon>rosids</taxon>
        <taxon>malvids</taxon>
        <taxon>Malvales</taxon>
        <taxon>Malvaceae</taxon>
        <taxon>Malvoideae</taxon>
        <taxon>Gossypium</taxon>
    </lineage>
</organism>
<feature type="signal peptide" evidence="1">
    <location>
        <begin position="1"/>
        <end position="23"/>
    </location>
</feature>
<evidence type="ECO:0000256" key="1">
    <source>
        <dbReference type="SAM" id="SignalP"/>
    </source>
</evidence>
<dbReference type="AlphaFoldDB" id="A0A9D3VFV6"/>
<evidence type="ECO:0000313" key="2">
    <source>
        <dbReference type="EMBL" id="KAH1082365.1"/>
    </source>
</evidence>
<sequence>MKQYFCLVLMVLAMLVPSPFVGCYGTLRSTKMIRDASEEVVPEIKYVRTSNSAEDHNGKRWITCDDSIPEAFDALSSCGSWTTAVCINIGVFYQLLCFKVLRIKNQKFL</sequence>
<keyword evidence="3" id="KW-1185">Reference proteome</keyword>